<comment type="catalytic activity">
    <reaction evidence="6">
        <text>guanosine(2069) in 23S rRNA + S-adenosyl-L-methionine = N(2)-methylguanosine(2069) in 23S rRNA + S-adenosyl-L-homocysteine + H(+)</text>
        <dbReference type="Rhea" id="RHEA:43772"/>
        <dbReference type="Rhea" id="RHEA-COMP:10688"/>
        <dbReference type="Rhea" id="RHEA-COMP:10689"/>
        <dbReference type="ChEBI" id="CHEBI:15378"/>
        <dbReference type="ChEBI" id="CHEBI:57856"/>
        <dbReference type="ChEBI" id="CHEBI:59789"/>
        <dbReference type="ChEBI" id="CHEBI:74269"/>
        <dbReference type="ChEBI" id="CHEBI:74481"/>
        <dbReference type="EC" id="2.1.1.264"/>
    </reaction>
</comment>
<dbReference type="EMBL" id="QDDL01000003">
    <property type="protein sequence ID" value="PVZ69536.1"/>
    <property type="molecule type" value="Genomic_DNA"/>
</dbReference>
<evidence type="ECO:0000313" key="10">
    <source>
        <dbReference type="Proteomes" id="UP000244906"/>
    </source>
</evidence>
<evidence type="ECO:0000256" key="7">
    <source>
        <dbReference type="PROSITE-ProRule" id="PRU00529"/>
    </source>
</evidence>
<dbReference type="PANTHER" id="PTHR47313">
    <property type="entry name" value="RIBOSOMAL RNA LARGE SUBUNIT METHYLTRANSFERASE K/L"/>
    <property type="match status" value="1"/>
</dbReference>
<dbReference type="Pfam" id="PF22020">
    <property type="entry name" value="RlmL_1st"/>
    <property type="match status" value="1"/>
</dbReference>
<dbReference type="Gene3D" id="3.30.750.80">
    <property type="entry name" value="RNA methyltransferase domain (HRMD) like"/>
    <property type="match status" value="1"/>
</dbReference>
<comment type="caution">
    <text evidence="9">The sequence shown here is derived from an EMBL/GenBank/DDBJ whole genome shotgun (WGS) entry which is preliminary data.</text>
</comment>
<dbReference type="InterPro" id="IPR000241">
    <property type="entry name" value="RlmKL-like_Mtase"/>
</dbReference>
<comment type="function">
    <text evidence="6">Specifically methylates the guanine in position 2445 (m2G2445) and the guanine in position 2069 (m7G2069) of 23S rRNA.</text>
</comment>
<dbReference type="Pfam" id="PF01170">
    <property type="entry name" value="UPF0020"/>
    <property type="match status" value="1"/>
</dbReference>
<evidence type="ECO:0000256" key="5">
    <source>
        <dbReference type="ARBA" id="ARBA00022691"/>
    </source>
</evidence>
<dbReference type="GO" id="GO:0070043">
    <property type="term" value="F:rRNA (guanine-N7-)-methyltransferase activity"/>
    <property type="evidence" value="ECO:0007669"/>
    <property type="project" value="UniProtKB-UniRule"/>
</dbReference>
<dbReference type="InterPro" id="IPR017244">
    <property type="entry name" value="23SrRNA_methyltr_KL"/>
</dbReference>
<dbReference type="InterPro" id="IPR019614">
    <property type="entry name" value="SAM-dep_methyl-trfase"/>
</dbReference>
<dbReference type="Gene3D" id="3.40.50.150">
    <property type="entry name" value="Vaccinia Virus protein VP39"/>
    <property type="match status" value="2"/>
</dbReference>
<feature type="domain" description="THUMP" evidence="8">
    <location>
        <begin position="44"/>
        <end position="152"/>
    </location>
</feature>
<keyword evidence="4 6" id="KW-0808">Transferase</keyword>
<dbReference type="EC" id="2.1.1.173" evidence="6"/>
<dbReference type="Pfam" id="PF02926">
    <property type="entry name" value="THUMP"/>
    <property type="match status" value="1"/>
</dbReference>
<dbReference type="GO" id="GO:0052915">
    <property type="term" value="F:23S rRNA (guanine(2445)-N(2))-methyltransferase activity"/>
    <property type="evidence" value="ECO:0007669"/>
    <property type="project" value="UniProtKB-UniRule"/>
</dbReference>
<organism evidence="9 10">
    <name type="scientific">Pelagibaculum spongiae</name>
    <dbReference type="NCBI Taxonomy" id="2080658"/>
    <lineage>
        <taxon>Bacteria</taxon>
        <taxon>Pseudomonadati</taxon>
        <taxon>Pseudomonadota</taxon>
        <taxon>Gammaproteobacteria</taxon>
        <taxon>Oceanospirillales</taxon>
        <taxon>Pelagibaculum</taxon>
    </lineage>
</organism>
<dbReference type="GO" id="GO:0003723">
    <property type="term" value="F:RNA binding"/>
    <property type="evidence" value="ECO:0007669"/>
    <property type="project" value="UniProtKB-UniRule"/>
</dbReference>
<evidence type="ECO:0000313" key="9">
    <source>
        <dbReference type="EMBL" id="PVZ69536.1"/>
    </source>
</evidence>
<keyword evidence="7" id="KW-0694">RNA-binding</keyword>
<dbReference type="CDD" id="cd11715">
    <property type="entry name" value="THUMP_AdoMetMT"/>
    <property type="match status" value="1"/>
</dbReference>
<dbReference type="EC" id="2.1.1.264" evidence="6"/>
<evidence type="ECO:0000256" key="4">
    <source>
        <dbReference type="ARBA" id="ARBA00022679"/>
    </source>
</evidence>
<dbReference type="PIRSF" id="PIRSF037618">
    <property type="entry name" value="RNA_Mtase_bacteria_prd"/>
    <property type="match status" value="1"/>
</dbReference>
<dbReference type="Gene3D" id="3.30.2130.30">
    <property type="match status" value="1"/>
</dbReference>
<evidence type="ECO:0000256" key="2">
    <source>
        <dbReference type="ARBA" id="ARBA00022552"/>
    </source>
</evidence>
<comment type="catalytic activity">
    <reaction evidence="6">
        <text>guanosine(2445) in 23S rRNA + S-adenosyl-L-methionine = N(2)-methylguanosine(2445) in 23S rRNA + S-adenosyl-L-homocysteine + H(+)</text>
        <dbReference type="Rhea" id="RHEA:42740"/>
        <dbReference type="Rhea" id="RHEA-COMP:10215"/>
        <dbReference type="Rhea" id="RHEA-COMP:10216"/>
        <dbReference type="ChEBI" id="CHEBI:15378"/>
        <dbReference type="ChEBI" id="CHEBI:57856"/>
        <dbReference type="ChEBI" id="CHEBI:59789"/>
        <dbReference type="ChEBI" id="CHEBI:74269"/>
        <dbReference type="ChEBI" id="CHEBI:74481"/>
        <dbReference type="EC" id="2.1.1.173"/>
    </reaction>
</comment>
<dbReference type="InterPro" id="IPR029063">
    <property type="entry name" value="SAM-dependent_MTases_sf"/>
</dbReference>
<dbReference type="InterPro" id="IPR054170">
    <property type="entry name" value="RlmL_1st"/>
</dbReference>
<keyword evidence="1 6" id="KW-0963">Cytoplasm</keyword>
<comment type="similarity">
    <text evidence="6">Belongs to the methyltransferase superfamily. RlmKL family.</text>
</comment>
<dbReference type="Proteomes" id="UP000244906">
    <property type="component" value="Unassembled WGS sequence"/>
</dbReference>
<keyword evidence="2 6" id="KW-0698">rRNA processing</keyword>
<gene>
    <name evidence="6" type="primary">rlmL</name>
    <name evidence="9" type="ORF">DC094_09420</name>
</gene>
<dbReference type="NCBIfam" id="NF008748">
    <property type="entry name" value="PRK11783.1"/>
    <property type="match status" value="1"/>
</dbReference>
<sequence length="726" mass="82495">MLSRFFITCAKGLEGLLLDELRQLGFEDAKETRAGVSLTASFMEGCRICLWSRLASRVLLELGEFAGEKDVYQATSQIDWSEIFTEDKTLSVQAIASGVEGHSLFMAQRSKDAIVDQLREKNGYRPSVDIQQADIRIHVLVRASGIQISLDLSGAPLHQRGYRQLTGSAPIKENLAAAILVRAGWPKLVAERPEGKQLTLIDPMCGSGTLLMEGLLMAADIAPGLKWRDYWGFSALPEFDSQQWQQMLADARQRMVNGMDHLPQFHGYDLSKKVIGGAKDAASAAGFARLMKFEHLALADQPAPDESAAGLLICNLPYGERLGEDAEIEVLYQQLGDTLKRDYVGWKASVLLSNAGLGKAFGIQSDRRYKLYNGPLECQLLNMDLKDENFRQVFKQRMHPALWRSCRKDFQPTPHSEMFGNRLKKNRRKLSSWIKRENIHAYRLYDADLPEYAAAIDIYNDHLLIQEYLAPSSVDEKAARQRFSDILWHLQKQLNIAPENIHIRVRQKEKSAGQPIHQENGAANIVVEEGQAKLVVNLEDNLDSGLFLDHRPMRRHLSSIVKGKRFLNLFASTATASVHAALADASSSLTLNMSKYYLTWAEDNFRLNQISTLKHPIRKVDCYQWLDSKEKEGEFDLIFMDPPNFFNSSRMDRSIDVTKDHPWLIDRAMARLAADGQLYFSNNRRDFKMSDEVKEKYQVQNLDSKMLPPDYERNPKIHNCWLIETK</sequence>
<dbReference type="Pfam" id="PF10672">
    <property type="entry name" value="Methyltrans_SAM"/>
    <property type="match status" value="1"/>
</dbReference>
<evidence type="ECO:0000259" key="8">
    <source>
        <dbReference type="PROSITE" id="PS51165"/>
    </source>
</evidence>
<keyword evidence="10" id="KW-1185">Reference proteome</keyword>
<protein>
    <recommendedName>
        <fullName evidence="6">Ribosomal RNA large subunit methyltransferase K/L</fullName>
    </recommendedName>
    <domain>
        <recommendedName>
            <fullName evidence="6">23S rRNA m2G2445 methyltransferase</fullName>
            <ecNumber evidence="6">2.1.1.173</ecNumber>
        </recommendedName>
        <alternativeName>
            <fullName evidence="6">rRNA (guanine-N(2)-)-methyltransferase RlmL</fullName>
        </alternativeName>
    </domain>
    <domain>
        <recommendedName>
            <fullName evidence="6">23S rRNA m7G2069 methyltransferase</fullName>
            <ecNumber evidence="6">2.1.1.264</ecNumber>
        </recommendedName>
        <alternativeName>
            <fullName evidence="6">rRNA (guanine-N(7)-)-methyltransferase RlmK</fullName>
        </alternativeName>
    </domain>
</protein>
<dbReference type="PROSITE" id="PS51165">
    <property type="entry name" value="THUMP"/>
    <property type="match status" value="1"/>
</dbReference>
<dbReference type="InterPro" id="IPR004114">
    <property type="entry name" value="THUMP_dom"/>
</dbReference>
<evidence type="ECO:0000256" key="1">
    <source>
        <dbReference type="ARBA" id="ARBA00022490"/>
    </source>
</evidence>
<dbReference type="AlphaFoldDB" id="A0A2V1GTX3"/>
<comment type="subcellular location">
    <subcellularLocation>
        <location evidence="6">Cytoplasm</location>
    </subcellularLocation>
</comment>
<evidence type="ECO:0000256" key="3">
    <source>
        <dbReference type="ARBA" id="ARBA00022603"/>
    </source>
</evidence>
<reference evidence="9 10" key="1">
    <citation type="submission" date="2018-04" db="EMBL/GenBank/DDBJ databases">
        <title>Thalassorhabdus spongiae gen. nov., sp. nov., isolated from a marine sponge in South-West Iceland.</title>
        <authorList>
            <person name="Knobloch S."/>
            <person name="Daussin A."/>
            <person name="Johannsson R."/>
            <person name="Marteinsson V.T."/>
        </authorList>
    </citation>
    <scope>NUCLEOTIDE SEQUENCE [LARGE SCALE GENOMIC DNA]</scope>
    <source>
        <strain evidence="9 10">Hp12</strain>
    </source>
</reference>
<keyword evidence="5 6" id="KW-0949">S-adenosyl-L-methionine</keyword>
<dbReference type="GO" id="GO:0005737">
    <property type="term" value="C:cytoplasm"/>
    <property type="evidence" value="ECO:0007669"/>
    <property type="project" value="UniProtKB-SubCell"/>
</dbReference>
<accession>A0A2V1GTX3</accession>
<proteinExistence type="inferred from homology"/>
<dbReference type="SMART" id="SM00981">
    <property type="entry name" value="THUMP"/>
    <property type="match status" value="1"/>
</dbReference>
<dbReference type="SUPFAM" id="SSF53335">
    <property type="entry name" value="S-adenosyl-L-methionine-dependent methyltransferases"/>
    <property type="match status" value="2"/>
</dbReference>
<name>A0A2V1GTX3_9GAMM</name>
<dbReference type="HAMAP" id="MF_01858">
    <property type="entry name" value="23SrRNA_methyltr_KL"/>
    <property type="match status" value="1"/>
</dbReference>
<dbReference type="PANTHER" id="PTHR47313:SF1">
    <property type="entry name" value="RIBOSOMAL RNA LARGE SUBUNIT METHYLTRANSFERASE K_L"/>
    <property type="match status" value="1"/>
</dbReference>
<keyword evidence="3 6" id="KW-0489">Methyltransferase</keyword>
<evidence type="ECO:0000256" key="6">
    <source>
        <dbReference type="HAMAP-Rule" id="MF_01858"/>
    </source>
</evidence>